<gene>
    <name evidence="2" type="ORF">BLCOC_53750</name>
</gene>
<dbReference type="EMBL" id="CP136422">
    <property type="protein sequence ID" value="WPX76988.1"/>
    <property type="molecule type" value="Genomic_DNA"/>
</dbReference>
<dbReference type="SUPFAM" id="SSF50249">
    <property type="entry name" value="Nucleic acid-binding proteins"/>
    <property type="match status" value="1"/>
</dbReference>
<accession>A0ABZ0UJF5</accession>
<dbReference type="InterPro" id="IPR052513">
    <property type="entry name" value="Thioester_dehydratase-like"/>
</dbReference>
<dbReference type="InterPro" id="IPR012340">
    <property type="entry name" value="NA-bd_OB-fold"/>
</dbReference>
<protein>
    <recommendedName>
        <fullName evidence="1">ChsH2 rubredoxin-like zinc ribbon domain-containing protein</fullName>
    </recommendedName>
</protein>
<dbReference type="Proteomes" id="UP001325248">
    <property type="component" value="Chromosome"/>
</dbReference>
<proteinExistence type="predicted"/>
<dbReference type="PANTHER" id="PTHR34075:SF5">
    <property type="entry name" value="BLR3430 PROTEIN"/>
    <property type="match status" value="1"/>
</dbReference>
<evidence type="ECO:0000313" key="3">
    <source>
        <dbReference type="Proteomes" id="UP001325248"/>
    </source>
</evidence>
<evidence type="ECO:0000313" key="2">
    <source>
        <dbReference type="EMBL" id="WPX76988.1"/>
    </source>
</evidence>
<reference evidence="2" key="1">
    <citation type="submission" date="2023-10" db="EMBL/GenBank/DDBJ databases">
        <title>Genome sequence of Blautia coccoides DSM 935.</title>
        <authorList>
            <person name="Boeer T."/>
            <person name="Bengelsdorf F.R."/>
            <person name="Daniel R."/>
            <person name="Poehlein A."/>
        </authorList>
    </citation>
    <scope>NUCLEOTIDE SEQUENCE [LARGE SCALE GENOMIC DNA]</scope>
    <source>
        <strain evidence="2">DSM 935</strain>
    </source>
</reference>
<feature type="domain" description="ChsH2 rubredoxin-like zinc ribbon" evidence="1">
    <location>
        <begin position="12"/>
        <end position="42"/>
    </location>
</feature>
<evidence type="ECO:0000259" key="1">
    <source>
        <dbReference type="Pfam" id="PF12172"/>
    </source>
</evidence>
<name>A0ABZ0UJF5_9FIRM</name>
<organism evidence="2 3">
    <name type="scientific">Blautia producta</name>
    <dbReference type="NCBI Taxonomy" id="33035"/>
    <lineage>
        <taxon>Bacteria</taxon>
        <taxon>Bacillati</taxon>
        <taxon>Bacillota</taxon>
        <taxon>Clostridia</taxon>
        <taxon>Lachnospirales</taxon>
        <taxon>Lachnospiraceae</taxon>
        <taxon>Blautia</taxon>
    </lineage>
</organism>
<dbReference type="Pfam" id="PF12172">
    <property type="entry name" value="zf-ChsH2"/>
    <property type="match status" value="1"/>
</dbReference>
<dbReference type="PANTHER" id="PTHR34075">
    <property type="entry name" value="BLR3430 PROTEIN"/>
    <property type="match status" value="1"/>
</dbReference>
<dbReference type="Gene3D" id="6.10.30.10">
    <property type="match status" value="1"/>
</dbReference>
<sequence length="139" mass="15910">MKIEKIVEKFYEGLAEHKIYARRCLECGAIEYPPRYACNTCGYHETEWVELSGKGKLHSIILPASLNADPWNDKIGPYCYGLIELEEGVMFNGTVFGMTRKAAKKMKDKLPIPIHALFAERDGFTTLFFEVDKNVEENK</sequence>
<keyword evidence="3" id="KW-1185">Reference proteome</keyword>
<dbReference type="InterPro" id="IPR022002">
    <property type="entry name" value="ChsH2_Znr"/>
</dbReference>